<organism evidence="2 3">
    <name type="scientific">Candidatus Sulfobium mesophilum</name>
    <dbReference type="NCBI Taxonomy" id="2016548"/>
    <lineage>
        <taxon>Bacteria</taxon>
        <taxon>Pseudomonadati</taxon>
        <taxon>Nitrospirota</taxon>
        <taxon>Nitrospiria</taxon>
        <taxon>Nitrospirales</taxon>
        <taxon>Nitrospiraceae</taxon>
        <taxon>Candidatus Sulfobium</taxon>
    </lineage>
</organism>
<evidence type="ECO:0000313" key="3">
    <source>
        <dbReference type="Proteomes" id="UP000245125"/>
    </source>
</evidence>
<dbReference type="Gene3D" id="3.40.33.10">
    <property type="entry name" value="CAP"/>
    <property type="match status" value="1"/>
</dbReference>
<dbReference type="InterPro" id="IPR014044">
    <property type="entry name" value="CAP_dom"/>
</dbReference>
<dbReference type="PANTHER" id="PTHR31157:SF1">
    <property type="entry name" value="SCP DOMAIN-CONTAINING PROTEIN"/>
    <property type="match status" value="1"/>
</dbReference>
<dbReference type="PANTHER" id="PTHR31157">
    <property type="entry name" value="SCP DOMAIN-CONTAINING PROTEIN"/>
    <property type="match status" value="1"/>
</dbReference>
<gene>
    <name evidence="2" type="ORF">NBG4_40011</name>
</gene>
<evidence type="ECO:0000313" key="2">
    <source>
        <dbReference type="EMBL" id="SPQ00971.1"/>
    </source>
</evidence>
<dbReference type="EMBL" id="OUUY01000086">
    <property type="protein sequence ID" value="SPQ00971.1"/>
    <property type="molecule type" value="Genomic_DNA"/>
</dbReference>
<dbReference type="InterPro" id="IPR035940">
    <property type="entry name" value="CAP_sf"/>
</dbReference>
<name>A0A2U3QHT5_9BACT</name>
<dbReference type="Pfam" id="PF00188">
    <property type="entry name" value="CAP"/>
    <property type="match status" value="1"/>
</dbReference>
<dbReference type="AlphaFoldDB" id="A0A2U3QHT5"/>
<dbReference type="CDD" id="cd05379">
    <property type="entry name" value="CAP_bacterial"/>
    <property type="match status" value="1"/>
</dbReference>
<sequence length="184" mass="21190">MPKRGILLLLIAVLLIIASPALAEHIRPRIDTKELEIRIHELINIERQKEGLRPLALDKKLCAIARDHSKDMAERNYFSHLNPEGEDFLVRYKKKGFVCRVRVGQSICEGAENIFCNNLYSSIIYVNEKAHYDWNSLEEIARSTVRGWMKSTGHRENILQPVFRSQGIGVIIKNGKVYITENFC</sequence>
<keyword evidence="3" id="KW-1185">Reference proteome</keyword>
<dbReference type="Proteomes" id="UP000245125">
    <property type="component" value="Unassembled WGS sequence"/>
</dbReference>
<dbReference type="SUPFAM" id="SSF55797">
    <property type="entry name" value="PR-1-like"/>
    <property type="match status" value="1"/>
</dbReference>
<evidence type="ECO:0000259" key="1">
    <source>
        <dbReference type="Pfam" id="PF00188"/>
    </source>
</evidence>
<proteinExistence type="predicted"/>
<accession>A0A2U3QHT5</accession>
<reference evidence="3" key="1">
    <citation type="submission" date="2018-03" db="EMBL/GenBank/DDBJ databases">
        <authorList>
            <person name="Zecchin S."/>
        </authorList>
    </citation>
    <scope>NUCLEOTIDE SEQUENCE [LARGE SCALE GENOMIC DNA]</scope>
</reference>
<protein>
    <recommendedName>
        <fullName evidence="1">SCP domain-containing protein</fullName>
    </recommendedName>
</protein>
<dbReference type="OrthoDB" id="68195at2"/>
<feature type="domain" description="SCP" evidence="1">
    <location>
        <begin position="41"/>
        <end position="178"/>
    </location>
</feature>